<sequence>MSWSSCLDNYEIIRRLGRGKYSEVYQALNIVNNKPCVIKMLKPVNKTSIRREIQILINLSGGSNIVSLYDILRPNSPEIHSSVSILVMEYVDSPPFKTLLSSLTDNDIKVYVRQLLKALDYSHQNGIMHRDIKPGNVLIDPIRKILRVIDWGLAEFYHKKQHYSIRVGTKFYKAPELLLEMTEYDYSIDLWSTGCMVAAMIFKTTPIFKGEDDIDQLVKISEILGSDGLYALMDKFGIVKEDVRKKVSLKMRRNWNFLVTQQNHDTATELAVDFIEKLLKYDLQERYTARQALEHPYLVLNPR</sequence>
<dbReference type="InterPro" id="IPR017441">
    <property type="entry name" value="Protein_kinase_ATP_BS"/>
</dbReference>
<dbReference type="SMART" id="SM00220">
    <property type="entry name" value="S_TKc"/>
    <property type="match status" value="1"/>
</dbReference>
<accession>A0A6B2L9Q7</accession>
<dbReference type="InterPro" id="IPR045216">
    <property type="entry name" value="CK2_alpha"/>
</dbReference>
<feature type="binding site" evidence="9">
    <location>
        <position position="39"/>
    </location>
    <ligand>
        <name>ATP</name>
        <dbReference type="ChEBI" id="CHEBI:30616"/>
    </ligand>
</feature>
<dbReference type="Gene3D" id="3.30.200.20">
    <property type="entry name" value="Phosphorylase Kinase, domain 1"/>
    <property type="match status" value="1"/>
</dbReference>
<dbReference type="GO" id="GO:0005634">
    <property type="term" value="C:nucleus"/>
    <property type="evidence" value="ECO:0007669"/>
    <property type="project" value="TreeGrafter"/>
</dbReference>
<protein>
    <recommendedName>
        <fullName evidence="1">non-specific serine/threonine protein kinase</fullName>
        <ecNumber evidence="1">2.7.11.1</ecNumber>
    </recommendedName>
</protein>
<feature type="domain" description="Protein kinase" evidence="11">
    <location>
        <begin position="10"/>
        <end position="298"/>
    </location>
</feature>
<dbReference type="GO" id="GO:0005524">
    <property type="term" value="F:ATP binding"/>
    <property type="evidence" value="ECO:0007669"/>
    <property type="project" value="UniProtKB-UniRule"/>
</dbReference>
<dbReference type="PROSITE" id="PS50011">
    <property type="entry name" value="PROTEIN_KINASE_DOM"/>
    <property type="match status" value="1"/>
</dbReference>
<dbReference type="InterPro" id="IPR008271">
    <property type="entry name" value="Ser/Thr_kinase_AS"/>
</dbReference>
<keyword evidence="5" id="KW-0418">Kinase</keyword>
<comment type="catalytic activity">
    <reaction evidence="8">
        <text>L-seryl-[protein] + ATP = O-phospho-L-seryl-[protein] + ADP + H(+)</text>
        <dbReference type="Rhea" id="RHEA:17989"/>
        <dbReference type="Rhea" id="RHEA-COMP:9863"/>
        <dbReference type="Rhea" id="RHEA-COMP:11604"/>
        <dbReference type="ChEBI" id="CHEBI:15378"/>
        <dbReference type="ChEBI" id="CHEBI:29999"/>
        <dbReference type="ChEBI" id="CHEBI:30616"/>
        <dbReference type="ChEBI" id="CHEBI:83421"/>
        <dbReference type="ChEBI" id="CHEBI:456216"/>
        <dbReference type="EC" id="2.7.11.1"/>
    </reaction>
</comment>
<evidence type="ECO:0000256" key="7">
    <source>
        <dbReference type="ARBA" id="ARBA00047899"/>
    </source>
</evidence>
<evidence type="ECO:0000256" key="8">
    <source>
        <dbReference type="ARBA" id="ARBA00048679"/>
    </source>
</evidence>
<dbReference type="PROSITE" id="PS00107">
    <property type="entry name" value="PROTEIN_KINASE_ATP"/>
    <property type="match status" value="1"/>
</dbReference>
<keyword evidence="2 10" id="KW-0723">Serine/threonine-protein kinase</keyword>
<dbReference type="GO" id="GO:0051726">
    <property type="term" value="P:regulation of cell cycle"/>
    <property type="evidence" value="ECO:0007669"/>
    <property type="project" value="TreeGrafter"/>
</dbReference>
<dbReference type="FunFam" id="1.10.510.10:FF:000059">
    <property type="entry name" value="Casein kinase II subunit alpha"/>
    <property type="match status" value="1"/>
</dbReference>
<proteinExistence type="inferred from homology"/>
<evidence type="ECO:0000256" key="3">
    <source>
        <dbReference type="ARBA" id="ARBA00022679"/>
    </source>
</evidence>
<dbReference type="PANTHER" id="PTHR24054:SF0">
    <property type="entry name" value="CASEIN KINASE II SUBUNIT ALPHA"/>
    <property type="match status" value="1"/>
</dbReference>
<dbReference type="Gene3D" id="1.10.510.10">
    <property type="entry name" value="Transferase(Phosphotransferase) domain 1"/>
    <property type="match status" value="1"/>
</dbReference>
<keyword evidence="3" id="KW-0808">Transferase</keyword>
<evidence type="ECO:0000256" key="4">
    <source>
        <dbReference type="ARBA" id="ARBA00022741"/>
    </source>
</evidence>
<comment type="catalytic activity">
    <reaction evidence="7">
        <text>L-threonyl-[protein] + ATP = O-phospho-L-threonyl-[protein] + ADP + H(+)</text>
        <dbReference type="Rhea" id="RHEA:46608"/>
        <dbReference type="Rhea" id="RHEA-COMP:11060"/>
        <dbReference type="Rhea" id="RHEA-COMP:11605"/>
        <dbReference type="ChEBI" id="CHEBI:15378"/>
        <dbReference type="ChEBI" id="CHEBI:30013"/>
        <dbReference type="ChEBI" id="CHEBI:30616"/>
        <dbReference type="ChEBI" id="CHEBI:61977"/>
        <dbReference type="ChEBI" id="CHEBI:456216"/>
        <dbReference type="EC" id="2.7.11.1"/>
    </reaction>
</comment>
<evidence type="ECO:0000313" key="12">
    <source>
        <dbReference type="EMBL" id="NDV33744.1"/>
    </source>
</evidence>
<keyword evidence="6 9" id="KW-0067">ATP-binding</keyword>
<keyword evidence="4 9" id="KW-0547">Nucleotide-binding</keyword>
<dbReference type="CDD" id="cd14132">
    <property type="entry name" value="STKc_CK2_alpha"/>
    <property type="match status" value="1"/>
</dbReference>
<dbReference type="InterPro" id="IPR000719">
    <property type="entry name" value="Prot_kinase_dom"/>
</dbReference>
<dbReference type="PROSITE" id="PS00108">
    <property type="entry name" value="PROTEIN_KINASE_ST"/>
    <property type="match status" value="1"/>
</dbReference>
<reference evidence="12" key="1">
    <citation type="journal article" date="2020" name="J. Eukaryot. Microbiol.">
        <title>De novo Sequencing, Assembly and Annotation of the Transcriptome for the Free-Living Testate Amoeba Arcella intermedia.</title>
        <authorList>
            <person name="Ribeiro G.M."/>
            <person name="Porfirio-Sousa A.L."/>
            <person name="Maurer-Alcala X.X."/>
            <person name="Katz L.A."/>
            <person name="Lahr D.J.G."/>
        </authorList>
    </citation>
    <scope>NUCLEOTIDE SEQUENCE</scope>
</reference>
<evidence type="ECO:0000256" key="10">
    <source>
        <dbReference type="RuleBase" id="RU000304"/>
    </source>
</evidence>
<evidence type="ECO:0000256" key="6">
    <source>
        <dbReference type="ARBA" id="ARBA00022840"/>
    </source>
</evidence>
<dbReference type="Pfam" id="PF00069">
    <property type="entry name" value="Pkinase"/>
    <property type="match status" value="1"/>
</dbReference>
<evidence type="ECO:0000256" key="1">
    <source>
        <dbReference type="ARBA" id="ARBA00012513"/>
    </source>
</evidence>
<organism evidence="12">
    <name type="scientific">Arcella intermedia</name>
    <dbReference type="NCBI Taxonomy" id="1963864"/>
    <lineage>
        <taxon>Eukaryota</taxon>
        <taxon>Amoebozoa</taxon>
        <taxon>Tubulinea</taxon>
        <taxon>Elardia</taxon>
        <taxon>Arcellinida</taxon>
        <taxon>Sphaerothecina</taxon>
        <taxon>Arcellidae</taxon>
        <taxon>Arcella</taxon>
    </lineage>
</organism>
<dbReference type="GO" id="GO:0005956">
    <property type="term" value="C:protein kinase CK2 complex"/>
    <property type="evidence" value="ECO:0007669"/>
    <property type="project" value="TreeGrafter"/>
</dbReference>
<evidence type="ECO:0000256" key="2">
    <source>
        <dbReference type="ARBA" id="ARBA00022527"/>
    </source>
</evidence>
<dbReference type="EMBL" id="GIBP01004775">
    <property type="protein sequence ID" value="NDV33744.1"/>
    <property type="molecule type" value="Transcribed_RNA"/>
</dbReference>
<name>A0A6B2L9Q7_9EUKA</name>
<dbReference type="SUPFAM" id="SSF56112">
    <property type="entry name" value="Protein kinase-like (PK-like)"/>
    <property type="match status" value="1"/>
</dbReference>
<comment type="similarity">
    <text evidence="10">Belongs to the protein kinase superfamily.</text>
</comment>
<dbReference type="InterPro" id="IPR011009">
    <property type="entry name" value="Kinase-like_dom_sf"/>
</dbReference>
<dbReference type="EC" id="2.7.11.1" evidence="1"/>
<dbReference type="PANTHER" id="PTHR24054">
    <property type="entry name" value="CASEIN KINASE II SUBUNIT ALPHA"/>
    <property type="match status" value="1"/>
</dbReference>
<dbReference type="GO" id="GO:0005829">
    <property type="term" value="C:cytosol"/>
    <property type="evidence" value="ECO:0007669"/>
    <property type="project" value="TreeGrafter"/>
</dbReference>
<evidence type="ECO:0000259" key="11">
    <source>
        <dbReference type="PROSITE" id="PS50011"/>
    </source>
</evidence>
<evidence type="ECO:0000256" key="9">
    <source>
        <dbReference type="PROSITE-ProRule" id="PRU10141"/>
    </source>
</evidence>
<dbReference type="AlphaFoldDB" id="A0A6B2L9Q7"/>
<dbReference type="FunFam" id="3.30.200.20:FF:000088">
    <property type="entry name" value="Casein kinase II subunit alpha"/>
    <property type="match status" value="1"/>
</dbReference>
<evidence type="ECO:0000256" key="5">
    <source>
        <dbReference type="ARBA" id="ARBA00022777"/>
    </source>
</evidence>
<dbReference type="GO" id="GO:0004674">
    <property type="term" value="F:protein serine/threonine kinase activity"/>
    <property type="evidence" value="ECO:0007669"/>
    <property type="project" value="UniProtKB-KW"/>
</dbReference>